<evidence type="ECO:0000256" key="2">
    <source>
        <dbReference type="ARBA" id="ARBA00023125"/>
    </source>
</evidence>
<keyword evidence="1" id="KW-0805">Transcription regulation</keyword>
<keyword evidence="2" id="KW-0238">DNA-binding</keyword>
<reference evidence="7" key="1">
    <citation type="journal article" date="2019" name="Int. J. Syst. Evol. Microbiol.">
        <title>The Global Catalogue of Microorganisms (GCM) 10K type strain sequencing project: providing services to taxonomists for standard genome sequencing and annotation.</title>
        <authorList>
            <consortium name="The Broad Institute Genomics Platform"/>
            <consortium name="The Broad Institute Genome Sequencing Center for Infectious Disease"/>
            <person name="Wu L."/>
            <person name="Ma J."/>
        </authorList>
    </citation>
    <scope>NUCLEOTIDE SEQUENCE [LARGE SCALE GENOMIC DNA]</scope>
    <source>
        <strain evidence="7">CCUG 48884</strain>
    </source>
</reference>
<evidence type="ECO:0000256" key="1">
    <source>
        <dbReference type="ARBA" id="ARBA00023015"/>
    </source>
</evidence>
<proteinExistence type="predicted"/>
<dbReference type="Gene3D" id="3.30.70.920">
    <property type="match status" value="1"/>
</dbReference>
<dbReference type="Proteomes" id="UP001597158">
    <property type="component" value="Unassembled WGS sequence"/>
</dbReference>
<dbReference type="PANTHER" id="PTHR30154">
    <property type="entry name" value="LEUCINE-RESPONSIVE REGULATORY PROTEIN"/>
    <property type="match status" value="1"/>
</dbReference>
<keyword evidence="7" id="KW-1185">Reference proteome</keyword>
<dbReference type="EMBL" id="JBHTMC010000023">
    <property type="protein sequence ID" value="MFD1264078.1"/>
    <property type="molecule type" value="Genomic_DNA"/>
</dbReference>
<evidence type="ECO:0000256" key="4">
    <source>
        <dbReference type="SAM" id="Phobius"/>
    </source>
</evidence>
<dbReference type="SUPFAM" id="SSF46785">
    <property type="entry name" value="Winged helix' DNA-binding domain"/>
    <property type="match status" value="1"/>
</dbReference>
<dbReference type="SMART" id="SM00344">
    <property type="entry name" value="HTH_ASNC"/>
    <property type="match status" value="1"/>
</dbReference>
<organism evidence="6 7">
    <name type="scientific">Thauera mechernichensis</name>
    <dbReference type="NCBI Taxonomy" id="82788"/>
    <lineage>
        <taxon>Bacteria</taxon>
        <taxon>Pseudomonadati</taxon>
        <taxon>Pseudomonadota</taxon>
        <taxon>Betaproteobacteria</taxon>
        <taxon>Rhodocyclales</taxon>
        <taxon>Zoogloeaceae</taxon>
        <taxon>Thauera</taxon>
    </lineage>
</organism>
<dbReference type="Pfam" id="PF13404">
    <property type="entry name" value="HTH_AsnC-type"/>
    <property type="match status" value="1"/>
</dbReference>
<name>A0ABW3WH35_9RHOO</name>
<feature type="transmembrane region" description="Helical" evidence="4">
    <location>
        <begin position="52"/>
        <end position="76"/>
    </location>
</feature>
<dbReference type="InterPro" id="IPR011008">
    <property type="entry name" value="Dimeric_a/b-barrel"/>
</dbReference>
<comment type="caution">
    <text evidence="6">The sequence shown here is derived from an EMBL/GenBank/DDBJ whole genome shotgun (WGS) entry which is preliminary data.</text>
</comment>
<evidence type="ECO:0000259" key="5">
    <source>
        <dbReference type="PROSITE" id="PS50956"/>
    </source>
</evidence>
<evidence type="ECO:0000313" key="6">
    <source>
        <dbReference type="EMBL" id="MFD1264078.1"/>
    </source>
</evidence>
<dbReference type="InterPro" id="IPR019888">
    <property type="entry name" value="Tscrpt_reg_AsnC-like"/>
</dbReference>
<dbReference type="InterPro" id="IPR019887">
    <property type="entry name" value="Tscrpt_reg_AsnC/Lrp_C"/>
</dbReference>
<keyword evidence="4" id="KW-0812">Transmembrane</keyword>
<dbReference type="InterPro" id="IPR036388">
    <property type="entry name" value="WH-like_DNA-bd_sf"/>
</dbReference>
<dbReference type="InterPro" id="IPR000485">
    <property type="entry name" value="AsnC-type_HTH_dom"/>
</dbReference>
<sequence>MSTFTVDRQDLALLDALQRSGNATNATLGEQVHLSASQVSRRLQRLQEGGLIAGYAALLNPAAVGLGVTAFAHVVLERQGGARSEAFEAAVAGLPEVLECFSVSGNADYVLRLVAPDLAAFSELMMKRVLCLPGIANVKTDIVLGRVKQTHVLPLDHITQPSQPRQRVRFSGG</sequence>
<accession>A0ABW3WH35</accession>
<dbReference type="SUPFAM" id="SSF54909">
    <property type="entry name" value="Dimeric alpha+beta barrel"/>
    <property type="match status" value="1"/>
</dbReference>
<dbReference type="Gene3D" id="1.10.10.10">
    <property type="entry name" value="Winged helix-like DNA-binding domain superfamily/Winged helix DNA-binding domain"/>
    <property type="match status" value="1"/>
</dbReference>
<dbReference type="RefSeq" id="WP_002932997.1">
    <property type="nucleotide sequence ID" value="NZ_JARQZE010000014.1"/>
</dbReference>
<gene>
    <name evidence="6" type="ORF">ACFQ4M_10835</name>
</gene>
<keyword evidence="3" id="KW-0804">Transcription</keyword>
<keyword evidence="4" id="KW-0472">Membrane</keyword>
<evidence type="ECO:0000313" key="7">
    <source>
        <dbReference type="Proteomes" id="UP001597158"/>
    </source>
</evidence>
<dbReference type="PANTHER" id="PTHR30154:SF34">
    <property type="entry name" value="TRANSCRIPTIONAL REGULATOR AZLB"/>
    <property type="match status" value="1"/>
</dbReference>
<dbReference type="PRINTS" id="PR00033">
    <property type="entry name" value="HTHASNC"/>
</dbReference>
<keyword evidence="4" id="KW-1133">Transmembrane helix</keyword>
<dbReference type="InterPro" id="IPR036390">
    <property type="entry name" value="WH_DNA-bd_sf"/>
</dbReference>
<evidence type="ECO:0000256" key="3">
    <source>
        <dbReference type="ARBA" id="ARBA00023163"/>
    </source>
</evidence>
<dbReference type="PROSITE" id="PS50956">
    <property type="entry name" value="HTH_ASNC_2"/>
    <property type="match status" value="1"/>
</dbReference>
<feature type="domain" description="HTH asnC-type" evidence="5">
    <location>
        <begin position="6"/>
        <end position="67"/>
    </location>
</feature>
<dbReference type="Pfam" id="PF01037">
    <property type="entry name" value="AsnC_trans_reg"/>
    <property type="match status" value="1"/>
</dbReference>
<protein>
    <submittedName>
        <fullName evidence="6">Lrp/AsnC family transcriptional regulator</fullName>
    </submittedName>
</protein>